<evidence type="ECO:0000259" key="7">
    <source>
        <dbReference type="Pfam" id="PF00892"/>
    </source>
</evidence>
<evidence type="ECO:0000256" key="3">
    <source>
        <dbReference type="ARBA" id="ARBA00022692"/>
    </source>
</evidence>
<comment type="subcellular location">
    <subcellularLocation>
        <location evidence="1">Cell membrane</location>
        <topology evidence="1">Multi-pass membrane protein</topology>
    </subcellularLocation>
</comment>
<keyword evidence="5 6" id="KW-0472">Membrane</keyword>
<keyword evidence="2" id="KW-1003">Cell membrane</keyword>
<feature type="transmembrane region" description="Helical" evidence="6">
    <location>
        <begin position="53"/>
        <end position="72"/>
    </location>
</feature>
<feature type="transmembrane region" description="Helical" evidence="6">
    <location>
        <begin position="84"/>
        <end position="101"/>
    </location>
</feature>
<dbReference type="PATRIC" id="fig|59374.8.peg.1524"/>
<evidence type="ECO:0000256" key="2">
    <source>
        <dbReference type="ARBA" id="ARBA00022475"/>
    </source>
</evidence>
<dbReference type="EMBL" id="CP002158">
    <property type="protein sequence ID" value="ADL26681.1"/>
    <property type="molecule type" value="Genomic_DNA"/>
</dbReference>
<feature type="transmembrane region" description="Helical" evidence="6">
    <location>
        <begin position="143"/>
        <end position="160"/>
    </location>
</feature>
<evidence type="ECO:0000256" key="4">
    <source>
        <dbReference type="ARBA" id="ARBA00022989"/>
    </source>
</evidence>
<feature type="domain" description="EamA" evidence="7">
    <location>
        <begin position="170"/>
        <end position="316"/>
    </location>
</feature>
<accession>D9SAM3</accession>
<feature type="domain" description="EamA" evidence="7">
    <location>
        <begin position="24"/>
        <end position="157"/>
    </location>
</feature>
<keyword evidence="4 6" id="KW-1133">Transmembrane helix</keyword>
<dbReference type="InterPro" id="IPR000620">
    <property type="entry name" value="EamA_dom"/>
</dbReference>
<dbReference type="Pfam" id="PF00892">
    <property type="entry name" value="EamA"/>
    <property type="match status" value="2"/>
</dbReference>
<evidence type="ECO:0000313" key="9">
    <source>
        <dbReference type="Proteomes" id="UP000000517"/>
    </source>
</evidence>
<feature type="transmembrane region" description="Helical" evidence="6">
    <location>
        <begin position="276"/>
        <end position="296"/>
    </location>
</feature>
<reference evidence="9" key="1">
    <citation type="submission" date="2010-08" db="EMBL/GenBank/DDBJ databases">
        <title>Complete sequence of Fibrobacter succinogenes subsp. succinogenes S85.</title>
        <authorList>
            <person name="Durkin A.S."/>
            <person name="Nelson K.E."/>
            <person name="Morrison M."/>
            <person name="Forsberg C.W."/>
            <person name="Wilson D.B."/>
            <person name="Russell J.B."/>
            <person name="Cann I.K.O."/>
            <person name="Mackie R.I."/>
            <person name="White B.A."/>
        </authorList>
    </citation>
    <scope>NUCLEOTIDE SEQUENCE [LARGE SCALE GENOMIC DNA]</scope>
    <source>
        <strain evidence="9">ATCC 19169 / S85</strain>
    </source>
</reference>
<feature type="transmembrane region" description="Helical" evidence="6">
    <location>
        <begin position="244"/>
        <end position="264"/>
    </location>
</feature>
<protein>
    <submittedName>
        <fullName evidence="8">Putative membrane protein</fullName>
    </submittedName>
</protein>
<evidence type="ECO:0000256" key="6">
    <source>
        <dbReference type="SAM" id="Phobius"/>
    </source>
</evidence>
<dbReference type="PANTHER" id="PTHR32322:SF18">
    <property type="entry name" value="S-ADENOSYLMETHIONINE_S-ADENOSYLHOMOCYSTEINE TRANSPORTER"/>
    <property type="match status" value="1"/>
</dbReference>
<dbReference type="AlphaFoldDB" id="D9SAM3"/>
<dbReference type="SUPFAM" id="SSF103481">
    <property type="entry name" value="Multidrug resistance efflux transporter EmrE"/>
    <property type="match status" value="2"/>
</dbReference>
<gene>
    <name evidence="8" type="ordered locus">FSU_1582</name>
</gene>
<name>D9SAM3_FIBSS</name>
<dbReference type="KEGG" id="fsc:FSU_1582"/>
<organism evidence="8 9">
    <name type="scientific">Fibrobacter succinogenes (strain ATCC 19169 / S85)</name>
    <dbReference type="NCBI Taxonomy" id="59374"/>
    <lineage>
        <taxon>Bacteria</taxon>
        <taxon>Pseudomonadati</taxon>
        <taxon>Fibrobacterota</taxon>
        <taxon>Fibrobacteria</taxon>
        <taxon>Fibrobacterales</taxon>
        <taxon>Fibrobacteraceae</taxon>
        <taxon>Fibrobacter</taxon>
    </lineage>
</organism>
<dbReference type="STRING" id="59374.FSU_1582"/>
<dbReference type="HOGENOM" id="CLU_033863_4_1_0"/>
<feature type="transmembrane region" description="Helical" evidence="6">
    <location>
        <begin position="172"/>
        <end position="192"/>
    </location>
</feature>
<sequence>MRLMKPAPIKDFESSANASRGLALWHVLAIGTIAFWGTSFVSTKVLLNHGFSAVQIFTLRFTVTYLLLLAMTHKQFRCENWKHELILCLCGLTGCTLYFWAENTALSISPSSNVSLIVCTNPLLIMIFGGLIYKSERLVKRQIFGCVITFIGMVLVVLNEKFILKLSPVGDLLAFGSSCMWAIYSLIVRPLNYKYSTLFITRKMFFYGALSSIIIMLGETAIAPNEAGAGRFLGVPWQNFAEPVVSLNFLCLTVFSSMFGYLIWNKVLKQLGTVLASNYIYAIPLVTIITAVIALGERITSVAIAGAVAIVAGMVLAEWKPRK</sequence>
<feature type="transmembrane region" description="Helical" evidence="6">
    <location>
        <begin position="21"/>
        <end position="41"/>
    </location>
</feature>
<evidence type="ECO:0000256" key="1">
    <source>
        <dbReference type="ARBA" id="ARBA00004651"/>
    </source>
</evidence>
<feature type="transmembrane region" description="Helical" evidence="6">
    <location>
        <begin position="302"/>
        <end position="319"/>
    </location>
</feature>
<keyword evidence="3 6" id="KW-0812">Transmembrane</keyword>
<evidence type="ECO:0000313" key="8">
    <source>
        <dbReference type="EMBL" id="ADL26681.1"/>
    </source>
</evidence>
<dbReference type="InterPro" id="IPR050638">
    <property type="entry name" value="AA-Vitamin_Transporters"/>
</dbReference>
<dbReference type="InterPro" id="IPR037185">
    <property type="entry name" value="EmrE-like"/>
</dbReference>
<feature type="transmembrane region" description="Helical" evidence="6">
    <location>
        <begin position="113"/>
        <end position="131"/>
    </location>
</feature>
<dbReference type="eggNOG" id="COG0697">
    <property type="taxonomic scope" value="Bacteria"/>
</dbReference>
<dbReference type="Proteomes" id="UP000000517">
    <property type="component" value="Chromosome"/>
</dbReference>
<feature type="transmembrane region" description="Helical" evidence="6">
    <location>
        <begin position="204"/>
        <end position="224"/>
    </location>
</feature>
<dbReference type="GO" id="GO:0005886">
    <property type="term" value="C:plasma membrane"/>
    <property type="evidence" value="ECO:0007669"/>
    <property type="project" value="UniProtKB-SubCell"/>
</dbReference>
<evidence type="ECO:0000256" key="5">
    <source>
        <dbReference type="ARBA" id="ARBA00023136"/>
    </source>
</evidence>
<proteinExistence type="predicted"/>
<dbReference type="PANTHER" id="PTHR32322">
    <property type="entry name" value="INNER MEMBRANE TRANSPORTER"/>
    <property type="match status" value="1"/>
</dbReference>